<accession>A0AAE4PZE6</accession>
<dbReference type="NCBIfam" id="NF047751">
    <property type="entry name" value="HepT_toxin"/>
    <property type="match status" value="1"/>
</dbReference>
<name>A0AAE4PZE6_9GAMM</name>
<evidence type="ECO:0000256" key="4">
    <source>
        <dbReference type="ARBA" id="ARBA00024207"/>
    </source>
</evidence>
<dbReference type="PANTHER" id="PTHR33397:SF5">
    <property type="entry name" value="RNASE YUTE-RELATED"/>
    <property type="match status" value="1"/>
</dbReference>
<keyword evidence="1" id="KW-1277">Toxin-antitoxin system</keyword>
<dbReference type="EMBL" id="JASGOQ010000001">
    <property type="protein sequence ID" value="MDV5389974.1"/>
    <property type="molecule type" value="Genomic_DNA"/>
</dbReference>
<dbReference type="AlphaFoldDB" id="A0AAE4PZE6"/>
<evidence type="ECO:0000259" key="5">
    <source>
        <dbReference type="Pfam" id="PF18765"/>
    </source>
</evidence>
<dbReference type="InterPro" id="IPR041633">
    <property type="entry name" value="Polbeta"/>
</dbReference>
<dbReference type="GO" id="GO:0004540">
    <property type="term" value="F:RNA nuclease activity"/>
    <property type="evidence" value="ECO:0007669"/>
    <property type="project" value="InterPro"/>
</dbReference>
<dbReference type="Pfam" id="PF18765">
    <property type="entry name" value="Polbeta"/>
    <property type="match status" value="1"/>
</dbReference>
<dbReference type="NCBIfam" id="NF047752">
    <property type="entry name" value="MntA_antitoxin"/>
    <property type="match status" value="1"/>
</dbReference>
<comment type="caution">
    <text evidence="6">The sequence shown here is derived from an EMBL/GenBank/DDBJ whole genome shotgun (WGS) entry which is preliminary data.</text>
</comment>
<evidence type="ECO:0000256" key="1">
    <source>
        <dbReference type="ARBA" id="ARBA00022649"/>
    </source>
</evidence>
<dbReference type="CDD" id="cd05403">
    <property type="entry name" value="NT_KNTase_like"/>
    <property type="match status" value="1"/>
</dbReference>
<proteinExistence type="inferred from homology"/>
<dbReference type="Gene3D" id="1.20.120.580">
    <property type="entry name" value="bsu32300-like"/>
    <property type="match status" value="1"/>
</dbReference>
<organism evidence="6 7">
    <name type="scientific">Shewanella xiamenensis</name>
    <dbReference type="NCBI Taxonomy" id="332186"/>
    <lineage>
        <taxon>Bacteria</taxon>
        <taxon>Pseudomonadati</taxon>
        <taxon>Pseudomonadota</taxon>
        <taxon>Gammaproteobacteria</taxon>
        <taxon>Alteromonadales</taxon>
        <taxon>Shewanellaceae</taxon>
        <taxon>Shewanella</taxon>
    </lineage>
</organism>
<dbReference type="SUPFAM" id="SSF81301">
    <property type="entry name" value="Nucleotidyltransferase"/>
    <property type="match status" value="1"/>
</dbReference>
<dbReference type="InterPro" id="IPR043519">
    <property type="entry name" value="NT_sf"/>
</dbReference>
<dbReference type="Pfam" id="PF01934">
    <property type="entry name" value="HepT-like"/>
    <property type="match status" value="1"/>
</dbReference>
<sequence>MTIEQSQHLHQLNALAASHSEVAALWLYGSQAKGNASEHSDWDLAVAFDPVKVDSVLDTRIRAELLAMDWQRALGLAEGKLSIVDINLASIPLAFGIINANRLIFSRDEGRRMQEESRIMSQLELDYSTPNHFIILDNAYITSLRLSLSQYQAELGELRQLLSQRPLSNLEDRAAERTLLVSIEACIGIAKHWAKAQAGHSPQDAYQAFEILCQRGTQPADELNDWRKVIGLRNALVHDHLNIDPEIIRSVISQGYSDRLFVFAEQGLEWLSLKNN</sequence>
<evidence type="ECO:0000313" key="6">
    <source>
        <dbReference type="EMBL" id="MDV5389974.1"/>
    </source>
</evidence>
<dbReference type="RefSeq" id="WP_317519661.1">
    <property type="nucleotide sequence ID" value="NZ_JASGOQ010000001.1"/>
</dbReference>
<dbReference type="InterPro" id="IPR037038">
    <property type="entry name" value="HepT-like_sf"/>
</dbReference>
<keyword evidence="3" id="KW-0378">Hydrolase</keyword>
<dbReference type="InterPro" id="IPR008201">
    <property type="entry name" value="HepT-like"/>
</dbReference>
<dbReference type="Proteomes" id="UP001187859">
    <property type="component" value="Unassembled WGS sequence"/>
</dbReference>
<evidence type="ECO:0000256" key="2">
    <source>
        <dbReference type="ARBA" id="ARBA00022722"/>
    </source>
</evidence>
<dbReference type="GO" id="GO:0016787">
    <property type="term" value="F:hydrolase activity"/>
    <property type="evidence" value="ECO:0007669"/>
    <property type="project" value="UniProtKB-KW"/>
</dbReference>
<dbReference type="Gene3D" id="3.30.460.10">
    <property type="entry name" value="Beta Polymerase, domain 2"/>
    <property type="match status" value="1"/>
</dbReference>
<dbReference type="GO" id="GO:0110001">
    <property type="term" value="C:toxin-antitoxin complex"/>
    <property type="evidence" value="ECO:0007669"/>
    <property type="project" value="InterPro"/>
</dbReference>
<keyword evidence="2" id="KW-0540">Nuclease</keyword>
<reference evidence="6" key="1">
    <citation type="submission" date="2023-05" db="EMBL/GenBank/DDBJ databases">
        <title>Colonisation of extended spectrum b-lactamase- and carbapenemase-producing bacteria on hospital surfaces from low- and middle-income countries.</title>
        <authorList>
            <person name="Nieto-Rosado M."/>
            <person name="Sands K."/>
            <person name="Iregbu K."/>
            <person name="Zahra R."/>
            <person name="Mazarati J.B."/>
            <person name="Mehtar S."/>
            <person name="Barnards-Group B."/>
            <person name="Walsh T.R."/>
        </authorList>
    </citation>
    <scope>NUCLEOTIDE SEQUENCE</scope>
    <source>
        <strain evidence="6">PP-E493</strain>
    </source>
</reference>
<comment type="similarity">
    <text evidence="4">Belongs to the HepT RNase toxin family.</text>
</comment>
<feature type="domain" description="Polymerase beta nucleotidyltransferase" evidence="5">
    <location>
        <begin position="11"/>
        <end position="109"/>
    </location>
</feature>
<dbReference type="PANTHER" id="PTHR33397">
    <property type="entry name" value="UPF0331 PROTEIN YUTE"/>
    <property type="match status" value="1"/>
</dbReference>
<gene>
    <name evidence="6" type="ORF">QM089_06810</name>
</gene>
<dbReference type="InterPro" id="IPR052379">
    <property type="entry name" value="Type_VII_TA_RNase"/>
</dbReference>
<protein>
    <submittedName>
        <fullName evidence="6">DUF86 domain-containing protein</fullName>
    </submittedName>
</protein>
<evidence type="ECO:0000256" key="3">
    <source>
        <dbReference type="ARBA" id="ARBA00022801"/>
    </source>
</evidence>
<evidence type="ECO:0000313" key="7">
    <source>
        <dbReference type="Proteomes" id="UP001187859"/>
    </source>
</evidence>